<dbReference type="EMBL" id="JACYXC010000001">
    <property type="protein sequence ID" value="MBH5335076.1"/>
    <property type="molecule type" value="Genomic_DNA"/>
</dbReference>
<dbReference type="RefSeq" id="WP_197988683.1">
    <property type="nucleotide sequence ID" value="NZ_JACYXC010000001.1"/>
</dbReference>
<feature type="domain" description="DUF7848" evidence="2">
    <location>
        <begin position="1"/>
        <end position="78"/>
    </location>
</feature>
<proteinExistence type="predicted"/>
<feature type="region of interest" description="Disordered" evidence="1">
    <location>
        <begin position="1"/>
        <end position="21"/>
    </location>
</feature>
<comment type="caution">
    <text evidence="3">The sequence shown here is derived from an EMBL/GenBank/DDBJ whole genome shotgun (WGS) entry which is preliminary data.</text>
</comment>
<evidence type="ECO:0000259" key="2">
    <source>
        <dbReference type="Pfam" id="PF25232"/>
    </source>
</evidence>
<feature type="compositionally biased region" description="Basic and acidic residues" evidence="1">
    <location>
        <begin position="7"/>
        <end position="21"/>
    </location>
</feature>
<sequence length="79" mass="8972">MSRARYRFRDHTIGPDLRPEAEPHTFTMRCATCDASGPTTGTADPGTEWAAGHLKANPRHLDYRETVTRPYRAVAGEWW</sequence>
<accession>A0ABS0NIP2</accession>
<gene>
    <name evidence="3" type="ORF">IHE55_09815</name>
</gene>
<evidence type="ECO:0000256" key="1">
    <source>
        <dbReference type="SAM" id="MobiDB-lite"/>
    </source>
</evidence>
<reference evidence="3 4" key="1">
    <citation type="submission" date="2020-09" db="EMBL/GenBank/DDBJ databases">
        <title>Biosynthesis of the nuclear factor of activated T cells inhibitor NFAT-133 and its congeners in Streptomyces pactum.</title>
        <authorList>
            <person name="Zhou W."/>
            <person name="Posri P."/>
            <person name="Abugrain M.E."/>
            <person name="Weisberg A.J."/>
            <person name="Chang J.H."/>
            <person name="Mahmud T."/>
        </authorList>
    </citation>
    <scope>NUCLEOTIDE SEQUENCE [LARGE SCALE GENOMIC DNA]</scope>
    <source>
        <strain evidence="3 4">ATCC 27456</strain>
    </source>
</reference>
<name>A0ABS0NIP2_9ACTN</name>
<keyword evidence="4" id="KW-1185">Reference proteome</keyword>
<protein>
    <recommendedName>
        <fullName evidence="2">DUF7848 domain-containing protein</fullName>
    </recommendedName>
</protein>
<evidence type="ECO:0000313" key="3">
    <source>
        <dbReference type="EMBL" id="MBH5335076.1"/>
    </source>
</evidence>
<dbReference type="Pfam" id="PF25232">
    <property type="entry name" value="DUF7848"/>
    <property type="match status" value="1"/>
</dbReference>
<evidence type="ECO:0000313" key="4">
    <source>
        <dbReference type="Proteomes" id="UP000807371"/>
    </source>
</evidence>
<organism evidence="3 4">
    <name type="scientific">Streptomyces pactum</name>
    <dbReference type="NCBI Taxonomy" id="68249"/>
    <lineage>
        <taxon>Bacteria</taxon>
        <taxon>Bacillati</taxon>
        <taxon>Actinomycetota</taxon>
        <taxon>Actinomycetes</taxon>
        <taxon>Kitasatosporales</taxon>
        <taxon>Streptomycetaceae</taxon>
        <taxon>Streptomyces</taxon>
    </lineage>
</organism>
<dbReference type="InterPro" id="IPR057170">
    <property type="entry name" value="DUF7848"/>
</dbReference>
<dbReference type="Proteomes" id="UP000807371">
    <property type="component" value="Unassembled WGS sequence"/>
</dbReference>